<dbReference type="InterPro" id="IPR056632">
    <property type="entry name" value="DUF7730"/>
</dbReference>
<name>A0A0D2ADW1_9PEZI</name>
<sequence length="364" mass="42453">MRERVRRLLACLCLAACCPCCFPCYICAIRSRKRRRQQEEYEAIMEYQRVGPRSPDTVRPLRRSHRRRISIPHCARRTNNEVDKSLDVENEKAIERTGEKDAICGPGHASLNTIDKHVLQQAKASSDDQITHSQSQSLLYRKLPPEIRSLIWRHCVGNFNIYLGIISDEKRIRHCKIFEGKGLMRLSMDQAEQDKLMKEHYFISLLQSCRRVYTEAIPHLYTNNSFLLSSPKTLLALSSTTLLHRFNLIATLLMKYTPQLQHGLSFGLSQHDVRMWERTADLLASMKGLKNLDIILWDRSLYGTPGDWDNLEGLLKLLRKIKQPKHFTVTIDQSNEVEGLRENLGDIPFVLRYGRRDDDERFFW</sequence>
<organism evidence="3 4">
    <name type="scientific">Verruconis gallopava</name>
    <dbReference type="NCBI Taxonomy" id="253628"/>
    <lineage>
        <taxon>Eukaryota</taxon>
        <taxon>Fungi</taxon>
        <taxon>Dikarya</taxon>
        <taxon>Ascomycota</taxon>
        <taxon>Pezizomycotina</taxon>
        <taxon>Dothideomycetes</taxon>
        <taxon>Pleosporomycetidae</taxon>
        <taxon>Venturiales</taxon>
        <taxon>Sympoventuriaceae</taxon>
        <taxon>Verruconis</taxon>
    </lineage>
</organism>
<dbReference type="PANTHER" id="PTHR38790">
    <property type="entry name" value="2EXR DOMAIN-CONTAINING PROTEIN-RELATED"/>
    <property type="match status" value="1"/>
</dbReference>
<evidence type="ECO:0000313" key="3">
    <source>
        <dbReference type="EMBL" id="KIW05178.1"/>
    </source>
</evidence>
<dbReference type="AlphaFoldDB" id="A0A0D2ADW1"/>
<dbReference type="InParanoid" id="A0A0D2ADW1"/>
<feature type="domain" description="DUF7730" evidence="2">
    <location>
        <begin position="132"/>
        <end position="331"/>
    </location>
</feature>
<dbReference type="RefSeq" id="XP_016215047.1">
    <property type="nucleotide sequence ID" value="XM_016356958.1"/>
</dbReference>
<proteinExistence type="predicted"/>
<accession>A0A0D2ADW1</accession>
<keyword evidence="4" id="KW-1185">Reference proteome</keyword>
<dbReference type="EMBL" id="KN847538">
    <property type="protein sequence ID" value="KIW05178.1"/>
    <property type="molecule type" value="Genomic_DNA"/>
</dbReference>
<gene>
    <name evidence="3" type="ORF">PV09_03727</name>
</gene>
<protein>
    <recommendedName>
        <fullName evidence="2">DUF7730 domain-containing protein</fullName>
    </recommendedName>
</protein>
<dbReference type="STRING" id="253628.A0A0D2ADW1"/>
<evidence type="ECO:0000313" key="4">
    <source>
        <dbReference type="Proteomes" id="UP000053259"/>
    </source>
</evidence>
<dbReference type="Pfam" id="PF24864">
    <property type="entry name" value="DUF7730"/>
    <property type="match status" value="1"/>
</dbReference>
<evidence type="ECO:0000259" key="2">
    <source>
        <dbReference type="Pfam" id="PF24864"/>
    </source>
</evidence>
<dbReference type="HOGENOM" id="CLU_921657_0_0_1"/>
<dbReference type="OrthoDB" id="4757095at2759"/>
<feature type="chain" id="PRO_5002238275" description="DUF7730 domain-containing protein" evidence="1">
    <location>
        <begin position="24"/>
        <end position="364"/>
    </location>
</feature>
<dbReference type="GeneID" id="27311700"/>
<dbReference type="Proteomes" id="UP000053259">
    <property type="component" value="Unassembled WGS sequence"/>
</dbReference>
<feature type="signal peptide" evidence="1">
    <location>
        <begin position="1"/>
        <end position="23"/>
    </location>
</feature>
<keyword evidence="1" id="KW-0732">Signal</keyword>
<dbReference type="VEuPathDB" id="FungiDB:PV09_03727"/>
<reference evidence="3 4" key="1">
    <citation type="submission" date="2015-01" db="EMBL/GenBank/DDBJ databases">
        <title>The Genome Sequence of Ochroconis gallopava CBS43764.</title>
        <authorList>
            <consortium name="The Broad Institute Genomics Platform"/>
            <person name="Cuomo C."/>
            <person name="de Hoog S."/>
            <person name="Gorbushina A."/>
            <person name="Stielow B."/>
            <person name="Teixiera M."/>
            <person name="Abouelleil A."/>
            <person name="Chapman S.B."/>
            <person name="Priest M."/>
            <person name="Young S.K."/>
            <person name="Wortman J."/>
            <person name="Nusbaum C."/>
            <person name="Birren B."/>
        </authorList>
    </citation>
    <scope>NUCLEOTIDE SEQUENCE [LARGE SCALE GENOMIC DNA]</scope>
    <source>
        <strain evidence="3 4">CBS 43764</strain>
    </source>
</reference>
<evidence type="ECO:0000256" key="1">
    <source>
        <dbReference type="SAM" id="SignalP"/>
    </source>
</evidence>